<dbReference type="GO" id="GO:0003723">
    <property type="term" value="F:RNA binding"/>
    <property type="evidence" value="ECO:0007669"/>
    <property type="project" value="UniProtKB-UniRule"/>
</dbReference>
<gene>
    <name evidence="5" type="ORF">J3R30DRAFT_1383884</name>
</gene>
<reference evidence="5" key="1">
    <citation type="submission" date="2022-08" db="EMBL/GenBank/DDBJ databases">
        <title>A Global Phylogenomic Analysis of the Shiitake Genus Lentinula.</title>
        <authorList>
            <consortium name="DOE Joint Genome Institute"/>
            <person name="Sierra-Patev S."/>
            <person name="Min B."/>
            <person name="Naranjo-Ortiz M."/>
            <person name="Looney B."/>
            <person name="Konkel Z."/>
            <person name="Slot J.C."/>
            <person name="Sakamoto Y."/>
            <person name="Steenwyk J.L."/>
            <person name="Rokas A."/>
            <person name="Carro J."/>
            <person name="Camarero S."/>
            <person name="Ferreira P."/>
            <person name="Molpeceres G."/>
            <person name="Ruiz-Duenas F.J."/>
            <person name="Serrano A."/>
            <person name="Henrissat B."/>
            <person name="Drula E."/>
            <person name="Hughes K.W."/>
            <person name="Mata J.L."/>
            <person name="Ishikawa N.K."/>
            <person name="Vargas-Isla R."/>
            <person name="Ushijima S."/>
            <person name="Smith C.A."/>
            <person name="Ahrendt S."/>
            <person name="Andreopoulos W."/>
            <person name="He G."/>
            <person name="Labutti K."/>
            <person name="Lipzen A."/>
            <person name="Ng V."/>
            <person name="Riley R."/>
            <person name="Sandor L."/>
            <person name="Barry K."/>
            <person name="Martinez A.T."/>
            <person name="Xiao Y."/>
            <person name="Gibbons J.G."/>
            <person name="Terashima K."/>
            <person name="Grigoriev I.V."/>
            <person name="Hibbett D.S."/>
        </authorList>
    </citation>
    <scope>NUCLEOTIDE SEQUENCE</scope>
    <source>
        <strain evidence="5">JLM2183</strain>
    </source>
</reference>
<feature type="compositionally biased region" description="Low complexity" evidence="3">
    <location>
        <begin position="533"/>
        <end position="543"/>
    </location>
</feature>
<proteinExistence type="predicted"/>
<dbReference type="AlphaFoldDB" id="A0A9W9ALB6"/>
<evidence type="ECO:0000256" key="3">
    <source>
        <dbReference type="SAM" id="MobiDB-lite"/>
    </source>
</evidence>
<organism evidence="5 6">
    <name type="scientific">Lentinula aciculospora</name>
    <dbReference type="NCBI Taxonomy" id="153920"/>
    <lineage>
        <taxon>Eukaryota</taxon>
        <taxon>Fungi</taxon>
        <taxon>Dikarya</taxon>
        <taxon>Basidiomycota</taxon>
        <taxon>Agaricomycotina</taxon>
        <taxon>Agaricomycetes</taxon>
        <taxon>Agaricomycetidae</taxon>
        <taxon>Agaricales</taxon>
        <taxon>Marasmiineae</taxon>
        <taxon>Omphalotaceae</taxon>
        <taxon>Lentinula</taxon>
    </lineage>
</organism>
<dbReference type="Gene3D" id="3.30.70.330">
    <property type="match status" value="1"/>
</dbReference>
<protein>
    <recommendedName>
        <fullName evidence="4">RRM domain-containing protein</fullName>
    </recommendedName>
</protein>
<dbReference type="InterPro" id="IPR000504">
    <property type="entry name" value="RRM_dom"/>
</dbReference>
<evidence type="ECO:0000256" key="1">
    <source>
        <dbReference type="ARBA" id="ARBA00022884"/>
    </source>
</evidence>
<dbReference type="CDD" id="cd12276">
    <property type="entry name" value="RRM2_MEI2_EAR1_like"/>
    <property type="match status" value="1"/>
</dbReference>
<feature type="compositionally biased region" description="Polar residues" evidence="3">
    <location>
        <begin position="563"/>
        <end position="572"/>
    </location>
</feature>
<sequence>MNRHHPYGSYENHRGGPQGGPGPDRSHRGGNRGRSGFNRGRGGGGGYYNGASGGGGYDGNMSYNAYDQGPDAAPYNGYDQQNASYFNNNGYANTSSSQYGVGGYNQGYSKYEDGPGTDEDNLGRMKKQGRKDRDDKVHDSIIEERIQRERPCRTLFIRNIKYETNSGDVRRQFEEHGDIRTFFDLISTRGMVFVTYYDLRAAERARERLQGSEISGRPIDVHYSLPRDDRDNERNMQYQGCLEVTLKNSLSGLPIDDNEVRRKFQQFGDVKSIQPVSDRIDSRYVEYYDTRACEEAHGRLRHQGLQDGVMDIAFAWDVNEGGAQGSQRRGIKSGGGGADGDYNDWDDGGRRGRGARGGRGRGRGRGNYDDDFERGGSRDRDQRGRGRYDDDYGGRRNGVPNNSYNERYDRGGGYGPGPDTGGGYSVPTFSQPPPPPPSVGMAAAPPGSTDDRLEQARKVQQLLAALKQPAVGPAPPNLNPLAPSTGGITGMPPPMHASPPGGPGFYSQPPPPSMAQPPFSGMMPPYGVPPPASSSTPQPQSAANVSTPTAALTGLPPNILALIQSTQQGPPSSVTPPGMSGLPPPGASQYGMPPPPMMGSLPPGSSANYQQFMPYPQPTKRP</sequence>
<dbReference type="SMART" id="SM00360">
    <property type="entry name" value="RRM"/>
    <property type="match status" value="2"/>
</dbReference>
<dbReference type="SUPFAM" id="SSF54928">
    <property type="entry name" value="RNA-binding domain, RBD"/>
    <property type="match status" value="2"/>
</dbReference>
<feature type="compositionally biased region" description="Pro residues" evidence="3">
    <location>
        <begin position="582"/>
        <end position="597"/>
    </location>
</feature>
<feature type="compositionally biased region" description="Gly residues" evidence="3">
    <location>
        <begin position="39"/>
        <end position="58"/>
    </location>
</feature>
<keyword evidence="6" id="KW-1185">Reference proteome</keyword>
<accession>A0A9W9ALB6</accession>
<feature type="region of interest" description="Disordered" evidence="3">
    <location>
        <begin position="1"/>
        <end position="63"/>
    </location>
</feature>
<evidence type="ECO:0000313" key="6">
    <source>
        <dbReference type="Proteomes" id="UP001150266"/>
    </source>
</evidence>
<evidence type="ECO:0000256" key="2">
    <source>
        <dbReference type="PROSITE-ProRule" id="PRU00176"/>
    </source>
</evidence>
<feature type="region of interest" description="Disordered" evidence="3">
    <location>
        <begin position="322"/>
        <end position="622"/>
    </location>
</feature>
<comment type="caution">
    <text evidence="5">The sequence shown here is derived from an EMBL/GenBank/DDBJ whole genome shotgun (WGS) entry which is preliminary data.</text>
</comment>
<dbReference type="PROSITE" id="PS50102">
    <property type="entry name" value="RRM"/>
    <property type="match status" value="1"/>
</dbReference>
<feature type="compositionally biased region" description="Basic residues" evidence="3">
    <location>
        <begin position="351"/>
        <end position="364"/>
    </location>
</feature>
<dbReference type="InterPro" id="IPR012677">
    <property type="entry name" value="Nucleotide-bd_a/b_plait_sf"/>
</dbReference>
<dbReference type="OrthoDB" id="439808at2759"/>
<dbReference type="Pfam" id="PF00076">
    <property type="entry name" value="RRM_1"/>
    <property type="match status" value="1"/>
</dbReference>
<evidence type="ECO:0000259" key="4">
    <source>
        <dbReference type="PROSITE" id="PS50102"/>
    </source>
</evidence>
<dbReference type="EMBL" id="JAOTPV010000003">
    <property type="protein sequence ID" value="KAJ4485617.1"/>
    <property type="molecule type" value="Genomic_DNA"/>
</dbReference>
<keyword evidence="1 2" id="KW-0694">RNA-binding</keyword>
<dbReference type="CDD" id="cd12524">
    <property type="entry name" value="RRM1_MEI2_like"/>
    <property type="match status" value="1"/>
</dbReference>
<feature type="compositionally biased region" description="Basic and acidic residues" evidence="3">
    <location>
        <begin position="373"/>
        <end position="394"/>
    </location>
</feature>
<name>A0A9W9ALB6_9AGAR</name>
<feature type="region of interest" description="Disordered" evidence="3">
    <location>
        <begin position="106"/>
        <end position="137"/>
    </location>
</feature>
<feature type="domain" description="RRM" evidence="4">
    <location>
        <begin position="153"/>
        <end position="226"/>
    </location>
</feature>
<dbReference type="InterPro" id="IPR035979">
    <property type="entry name" value="RBD_domain_sf"/>
</dbReference>
<dbReference type="PANTHER" id="PTHR23189">
    <property type="entry name" value="RNA RECOGNITION MOTIF-CONTAINING"/>
    <property type="match status" value="1"/>
</dbReference>
<dbReference type="InterPro" id="IPR034453">
    <property type="entry name" value="MEI2-like_RRM1"/>
</dbReference>
<dbReference type="Proteomes" id="UP001150266">
    <property type="component" value="Unassembled WGS sequence"/>
</dbReference>
<evidence type="ECO:0000313" key="5">
    <source>
        <dbReference type="EMBL" id="KAJ4485617.1"/>
    </source>
</evidence>
<feature type="compositionally biased region" description="Pro residues" evidence="3">
    <location>
        <begin position="491"/>
        <end position="515"/>
    </location>
</feature>
<feature type="compositionally biased region" description="Gly residues" evidence="3">
    <location>
        <begin position="411"/>
        <end position="424"/>
    </location>
</feature>